<dbReference type="GeneID" id="17271847"/>
<dbReference type="PaxDb" id="2903-EOD26301"/>
<evidence type="ECO:0000313" key="1">
    <source>
        <dbReference type="EnsemblProtists" id="EOD26301"/>
    </source>
</evidence>
<reference evidence="2" key="1">
    <citation type="journal article" date="2013" name="Nature">
        <title>Pan genome of the phytoplankton Emiliania underpins its global distribution.</title>
        <authorList>
            <person name="Read B.A."/>
            <person name="Kegel J."/>
            <person name="Klute M.J."/>
            <person name="Kuo A."/>
            <person name="Lefebvre S.C."/>
            <person name="Maumus F."/>
            <person name="Mayer C."/>
            <person name="Miller J."/>
            <person name="Monier A."/>
            <person name="Salamov A."/>
            <person name="Young J."/>
            <person name="Aguilar M."/>
            <person name="Claverie J.M."/>
            <person name="Frickenhaus S."/>
            <person name="Gonzalez K."/>
            <person name="Herman E.K."/>
            <person name="Lin Y.C."/>
            <person name="Napier J."/>
            <person name="Ogata H."/>
            <person name="Sarno A.F."/>
            <person name="Shmutz J."/>
            <person name="Schroeder D."/>
            <person name="de Vargas C."/>
            <person name="Verret F."/>
            <person name="von Dassow P."/>
            <person name="Valentin K."/>
            <person name="Van de Peer Y."/>
            <person name="Wheeler G."/>
            <person name="Dacks J.B."/>
            <person name="Delwiche C.F."/>
            <person name="Dyhrman S.T."/>
            <person name="Glockner G."/>
            <person name="John U."/>
            <person name="Richards T."/>
            <person name="Worden A.Z."/>
            <person name="Zhang X."/>
            <person name="Grigoriev I.V."/>
            <person name="Allen A.E."/>
            <person name="Bidle K."/>
            <person name="Borodovsky M."/>
            <person name="Bowler C."/>
            <person name="Brownlee C."/>
            <person name="Cock J.M."/>
            <person name="Elias M."/>
            <person name="Gladyshev V.N."/>
            <person name="Groth M."/>
            <person name="Guda C."/>
            <person name="Hadaegh A."/>
            <person name="Iglesias-Rodriguez M.D."/>
            <person name="Jenkins J."/>
            <person name="Jones B.M."/>
            <person name="Lawson T."/>
            <person name="Leese F."/>
            <person name="Lindquist E."/>
            <person name="Lobanov A."/>
            <person name="Lomsadze A."/>
            <person name="Malik S.B."/>
            <person name="Marsh M.E."/>
            <person name="Mackinder L."/>
            <person name="Mock T."/>
            <person name="Mueller-Roeber B."/>
            <person name="Pagarete A."/>
            <person name="Parker M."/>
            <person name="Probert I."/>
            <person name="Quesneville H."/>
            <person name="Raines C."/>
            <person name="Rensing S.A."/>
            <person name="Riano-Pachon D.M."/>
            <person name="Richier S."/>
            <person name="Rokitta S."/>
            <person name="Shiraiwa Y."/>
            <person name="Soanes D.M."/>
            <person name="van der Giezen M."/>
            <person name="Wahlund T.M."/>
            <person name="Williams B."/>
            <person name="Wilson W."/>
            <person name="Wolfe G."/>
            <person name="Wurch L.L."/>
        </authorList>
    </citation>
    <scope>NUCLEOTIDE SEQUENCE</scope>
</reference>
<dbReference type="GO" id="GO:0005524">
    <property type="term" value="F:ATP binding"/>
    <property type="evidence" value="ECO:0007669"/>
    <property type="project" value="InterPro"/>
</dbReference>
<name>A0A0D3JS16_EMIH1</name>
<dbReference type="Gene3D" id="1.20.120.1910">
    <property type="entry name" value="Cysteine-tRNA ligase, C-terminal anti-codon recognition domain"/>
    <property type="match status" value="1"/>
</dbReference>
<dbReference type="KEGG" id="ehx:EMIHUDRAFT_366983"/>
<dbReference type="Proteomes" id="UP000013827">
    <property type="component" value="Unassembled WGS sequence"/>
</dbReference>
<keyword evidence="2" id="KW-1185">Reference proteome</keyword>
<protein>
    <submittedName>
        <fullName evidence="1">Uncharacterized protein</fullName>
    </submittedName>
</protein>
<dbReference type="EnsemblProtists" id="EOD26301">
    <property type="protein sequence ID" value="EOD26301"/>
    <property type="gene ID" value="EMIHUDRAFT_366983"/>
</dbReference>
<evidence type="ECO:0000313" key="2">
    <source>
        <dbReference type="Proteomes" id="UP000013827"/>
    </source>
</evidence>
<dbReference type="RefSeq" id="XP_005778730.1">
    <property type="nucleotide sequence ID" value="XM_005778673.1"/>
</dbReference>
<proteinExistence type="predicted"/>
<dbReference type="GO" id="GO:0004812">
    <property type="term" value="F:aminoacyl-tRNA ligase activity"/>
    <property type="evidence" value="ECO:0007669"/>
    <property type="project" value="InterPro"/>
</dbReference>
<dbReference type="InterPro" id="IPR009080">
    <property type="entry name" value="tRNAsynth_Ia_anticodon-bd"/>
</dbReference>
<dbReference type="HOGENOM" id="CLU_111873_0_0_1"/>
<reference evidence="1" key="2">
    <citation type="submission" date="2024-10" db="UniProtKB">
        <authorList>
            <consortium name="EnsemblProtists"/>
        </authorList>
    </citation>
    <scope>IDENTIFICATION</scope>
</reference>
<dbReference type="SUPFAM" id="SSF47323">
    <property type="entry name" value="Anticodon-binding domain of a subclass of class I aminoacyl-tRNA synthetases"/>
    <property type="match status" value="1"/>
</dbReference>
<sequence>MRPHPPSDEVEVFGLRGVLQTHRGPAPIETHGYRRDDNGLVPVDEPRVYELLGQRLSAKAVKDYGAADRAREALREMGVDVFDSSRIWRVRGGTREFNARLTQLAQSRQLSACRAAYSAGEALADSRSHAILIDAHAACGDGQGARDALAAMNASGHQPQPAEYAAAVSAGDLLAARRLLGEAERELGGASGGGGGNIGWRVLANAFLRACVAGG</sequence>
<accession>A0A0D3JS16</accession>
<organism evidence="1 2">
    <name type="scientific">Emiliania huxleyi (strain CCMP1516)</name>
    <dbReference type="NCBI Taxonomy" id="280463"/>
    <lineage>
        <taxon>Eukaryota</taxon>
        <taxon>Haptista</taxon>
        <taxon>Haptophyta</taxon>
        <taxon>Prymnesiophyceae</taxon>
        <taxon>Isochrysidales</taxon>
        <taxon>Noelaerhabdaceae</taxon>
        <taxon>Emiliania</taxon>
    </lineage>
</organism>
<dbReference type="AlphaFoldDB" id="A0A0D3JS16"/>
<dbReference type="GO" id="GO:0006418">
    <property type="term" value="P:tRNA aminoacylation for protein translation"/>
    <property type="evidence" value="ECO:0007669"/>
    <property type="project" value="InterPro"/>
</dbReference>